<keyword evidence="2" id="KW-1185">Reference proteome</keyword>
<gene>
    <name evidence="1" type="ORF">EV216_102197</name>
</gene>
<protein>
    <submittedName>
        <fullName evidence="1">Uncharacterized protein DUF3775</fullName>
    </submittedName>
</protein>
<proteinExistence type="predicted"/>
<evidence type="ECO:0000313" key="2">
    <source>
        <dbReference type="Proteomes" id="UP000295277"/>
    </source>
</evidence>
<evidence type="ECO:0000313" key="1">
    <source>
        <dbReference type="EMBL" id="TCM87642.1"/>
    </source>
</evidence>
<accession>A0A4R1Z1Y2</accession>
<name>A0A4R1Z1Y2_9RHOB</name>
<organism evidence="1 2">
    <name type="scientific">Rhodovulum steppense</name>
    <dbReference type="NCBI Taxonomy" id="540251"/>
    <lineage>
        <taxon>Bacteria</taxon>
        <taxon>Pseudomonadati</taxon>
        <taxon>Pseudomonadota</taxon>
        <taxon>Alphaproteobacteria</taxon>
        <taxon>Rhodobacterales</taxon>
        <taxon>Paracoccaceae</taxon>
        <taxon>Rhodovulum</taxon>
    </lineage>
</organism>
<dbReference type="EMBL" id="SLVM01000002">
    <property type="protein sequence ID" value="TCM87642.1"/>
    <property type="molecule type" value="Genomic_DNA"/>
</dbReference>
<sequence>MINDLLEISPRKVVQVIFYAREKRMAEAELRAFIGAMNEDEKASLVALTWIGRETFDPEDLAEAVETAKAEATTPTEDYLVNMPLFADYLEAGLDALGINPTDLEEEFFDR</sequence>
<dbReference type="AlphaFoldDB" id="A0A4R1Z1Y2"/>
<reference evidence="1 2" key="1">
    <citation type="submission" date="2019-03" db="EMBL/GenBank/DDBJ databases">
        <title>Genomic Encyclopedia of Type Strains, Phase IV (KMG-IV): sequencing the most valuable type-strain genomes for metagenomic binning, comparative biology and taxonomic classification.</title>
        <authorList>
            <person name="Goeker M."/>
        </authorList>
    </citation>
    <scope>NUCLEOTIDE SEQUENCE [LARGE SCALE GENOMIC DNA]</scope>
    <source>
        <strain evidence="1 2">DSM 21153</strain>
    </source>
</reference>
<dbReference type="Proteomes" id="UP000295277">
    <property type="component" value="Unassembled WGS sequence"/>
</dbReference>
<dbReference type="Pfam" id="PF12616">
    <property type="entry name" value="DUF3775"/>
    <property type="match status" value="1"/>
</dbReference>
<comment type="caution">
    <text evidence="1">The sequence shown here is derived from an EMBL/GenBank/DDBJ whole genome shotgun (WGS) entry which is preliminary data.</text>
</comment>
<dbReference type="InterPro" id="IPR022254">
    <property type="entry name" value="DUF3775"/>
</dbReference>